<protein>
    <recommendedName>
        <fullName evidence="3">CCHC-type domain-containing protein</fullName>
    </recommendedName>
</protein>
<keyword evidence="5" id="KW-1185">Reference proteome</keyword>
<keyword evidence="1" id="KW-0863">Zinc-finger</keyword>
<organism evidence="4 5">
    <name type="scientific">Acer negundo</name>
    <name type="common">Box elder</name>
    <dbReference type="NCBI Taxonomy" id="4023"/>
    <lineage>
        <taxon>Eukaryota</taxon>
        <taxon>Viridiplantae</taxon>
        <taxon>Streptophyta</taxon>
        <taxon>Embryophyta</taxon>
        <taxon>Tracheophyta</taxon>
        <taxon>Spermatophyta</taxon>
        <taxon>Magnoliopsida</taxon>
        <taxon>eudicotyledons</taxon>
        <taxon>Gunneridae</taxon>
        <taxon>Pentapetalae</taxon>
        <taxon>rosids</taxon>
        <taxon>malvids</taxon>
        <taxon>Sapindales</taxon>
        <taxon>Sapindaceae</taxon>
        <taxon>Hippocastanoideae</taxon>
        <taxon>Acereae</taxon>
        <taxon>Acer</taxon>
    </lineage>
</organism>
<sequence>MQIARFRAGLKAEIKEYIKMINTFTLGEAFDTVRKTKEPVKPVSRGRYSSQQFQAAHNKVVRPSKPGAGIAGAGVTGAGSGTNGPMLSTCYWCHQLGHHSNQCPLRPTVNLVEDEDGEEYMEDEDVVEGIEDDGKDFMGMVQ</sequence>
<keyword evidence="1" id="KW-0862">Zinc</keyword>
<dbReference type="GO" id="GO:0008270">
    <property type="term" value="F:zinc ion binding"/>
    <property type="evidence" value="ECO:0007669"/>
    <property type="project" value="UniProtKB-KW"/>
</dbReference>
<evidence type="ECO:0000259" key="3">
    <source>
        <dbReference type="PROSITE" id="PS50158"/>
    </source>
</evidence>
<reference evidence="4" key="1">
    <citation type="journal article" date="2022" name="Plant J.">
        <title>Strategies of tolerance reflected in two North American maple genomes.</title>
        <authorList>
            <person name="McEvoy S.L."/>
            <person name="Sezen U.U."/>
            <person name="Trouern-Trend A."/>
            <person name="McMahon S.M."/>
            <person name="Schaberg P.G."/>
            <person name="Yang J."/>
            <person name="Wegrzyn J.L."/>
            <person name="Swenson N.G."/>
        </authorList>
    </citation>
    <scope>NUCLEOTIDE SEQUENCE</scope>
    <source>
        <strain evidence="4">91603</strain>
    </source>
</reference>
<evidence type="ECO:0000313" key="5">
    <source>
        <dbReference type="Proteomes" id="UP001064489"/>
    </source>
</evidence>
<keyword evidence="1" id="KW-0479">Metal-binding</keyword>
<dbReference type="EMBL" id="JAJSOW010000108">
    <property type="protein sequence ID" value="KAI9152793.1"/>
    <property type="molecule type" value="Genomic_DNA"/>
</dbReference>
<feature type="domain" description="CCHC-type" evidence="3">
    <location>
        <begin position="90"/>
        <end position="104"/>
    </location>
</feature>
<dbReference type="InterPro" id="IPR036875">
    <property type="entry name" value="Znf_CCHC_sf"/>
</dbReference>
<gene>
    <name evidence="4" type="ORF">LWI28_001266</name>
</gene>
<evidence type="ECO:0000256" key="2">
    <source>
        <dbReference type="SAM" id="MobiDB-lite"/>
    </source>
</evidence>
<dbReference type="InterPro" id="IPR001878">
    <property type="entry name" value="Znf_CCHC"/>
</dbReference>
<proteinExistence type="predicted"/>
<reference evidence="4" key="2">
    <citation type="submission" date="2023-02" db="EMBL/GenBank/DDBJ databases">
        <authorList>
            <person name="Swenson N.G."/>
            <person name="Wegrzyn J.L."/>
            <person name="Mcevoy S.L."/>
        </authorList>
    </citation>
    <scope>NUCLEOTIDE SEQUENCE</scope>
    <source>
        <strain evidence="4">91603</strain>
        <tissue evidence="4">Leaf</tissue>
    </source>
</reference>
<dbReference type="SUPFAM" id="SSF57756">
    <property type="entry name" value="Retrovirus zinc finger-like domains"/>
    <property type="match status" value="1"/>
</dbReference>
<dbReference type="PROSITE" id="PS50158">
    <property type="entry name" value="ZF_CCHC"/>
    <property type="match status" value="1"/>
</dbReference>
<evidence type="ECO:0000256" key="1">
    <source>
        <dbReference type="PROSITE-ProRule" id="PRU00047"/>
    </source>
</evidence>
<dbReference type="Proteomes" id="UP001064489">
    <property type="component" value="Chromosome 11"/>
</dbReference>
<feature type="region of interest" description="Disordered" evidence="2">
    <location>
        <begin position="41"/>
        <end position="67"/>
    </location>
</feature>
<name>A0AAD5NE11_ACENE</name>
<evidence type="ECO:0000313" key="4">
    <source>
        <dbReference type="EMBL" id="KAI9152793.1"/>
    </source>
</evidence>
<accession>A0AAD5NE11</accession>
<dbReference type="GO" id="GO:0003676">
    <property type="term" value="F:nucleic acid binding"/>
    <property type="evidence" value="ECO:0007669"/>
    <property type="project" value="InterPro"/>
</dbReference>
<comment type="caution">
    <text evidence="4">The sequence shown here is derived from an EMBL/GenBank/DDBJ whole genome shotgun (WGS) entry which is preliminary data.</text>
</comment>
<dbReference type="AlphaFoldDB" id="A0AAD5NE11"/>